<dbReference type="InterPro" id="IPR013766">
    <property type="entry name" value="Thioredoxin_domain"/>
</dbReference>
<dbReference type="PANTHER" id="PTHR45663:SF11">
    <property type="entry name" value="GEO12009P1"/>
    <property type="match status" value="1"/>
</dbReference>
<proteinExistence type="predicted"/>
<organism evidence="6 7">
    <name type="scientific">Burkholderia contaminans</name>
    <dbReference type="NCBI Taxonomy" id="488447"/>
    <lineage>
        <taxon>Bacteria</taxon>
        <taxon>Pseudomonadati</taxon>
        <taxon>Pseudomonadota</taxon>
        <taxon>Betaproteobacteria</taxon>
        <taxon>Burkholderiales</taxon>
        <taxon>Burkholderiaceae</taxon>
        <taxon>Burkholderia</taxon>
        <taxon>Burkholderia cepacia complex</taxon>
    </lineage>
</organism>
<dbReference type="PROSITE" id="PS00194">
    <property type="entry name" value="THIOREDOXIN_1"/>
    <property type="match status" value="1"/>
</dbReference>
<comment type="caution">
    <text evidence="6">The sequence shown here is derived from an EMBL/GenBank/DDBJ whole genome shotgun (WGS) entry which is preliminary data.</text>
</comment>
<dbReference type="InterPro" id="IPR017937">
    <property type="entry name" value="Thioredoxin_CS"/>
</dbReference>
<evidence type="ECO:0000259" key="5">
    <source>
        <dbReference type="PROSITE" id="PS51352"/>
    </source>
</evidence>
<keyword evidence="1" id="KW-0813">Transport</keyword>
<dbReference type="PANTHER" id="PTHR45663">
    <property type="entry name" value="GEO12009P1"/>
    <property type="match status" value="1"/>
</dbReference>
<keyword evidence="2" id="KW-0249">Electron transport</keyword>
<dbReference type="GO" id="GO:0015035">
    <property type="term" value="F:protein-disulfide reductase activity"/>
    <property type="evidence" value="ECO:0007669"/>
    <property type="project" value="TreeGrafter"/>
</dbReference>
<name>A0A3N8QS55_9BURK</name>
<dbReference type="CDD" id="cd02947">
    <property type="entry name" value="TRX_family"/>
    <property type="match status" value="1"/>
</dbReference>
<keyword evidence="4" id="KW-0676">Redox-active center</keyword>
<dbReference type="InterPro" id="IPR036249">
    <property type="entry name" value="Thioredoxin-like_sf"/>
</dbReference>
<feature type="domain" description="Thioredoxin" evidence="5">
    <location>
        <begin position="1"/>
        <end position="102"/>
    </location>
</feature>
<evidence type="ECO:0000256" key="2">
    <source>
        <dbReference type="ARBA" id="ARBA00022982"/>
    </source>
</evidence>
<keyword evidence="3" id="KW-1015">Disulfide bond</keyword>
<dbReference type="PRINTS" id="PR00421">
    <property type="entry name" value="THIOREDOXIN"/>
</dbReference>
<evidence type="ECO:0000256" key="4">
    <source>
        <dbReference type="ARBA" id="ARBA00023284"/>
    </source>
</evidence>
<dbReference type="GO" id="GO:0005737">
    <property type="term" value="C:cytoplasm"/>
    <property type="evidence" value="ECO:0007669"/>
    <property type="project" value="TreeGrafter"/>
</dbReference>
<sequence length="110" mass="11765">MMKQIYDKLLSGSGGAPEVVIFTAPWCGPCKMLKPALQALKADYGFNYTEINAADISPADLETLGVRGVPNVRVLQGGVVKAQFSGARTKAQVEDWLSSFGVIARGLSFE</sequence>
<dbReference type="Proteomes" id="UP000269271">
    <property type="component" value="Unassembled WGS sequence"/>
</dbReference>
<evidence type="ECO:0000256" key="1">
    <source>
        <dbReference type="ARBA" id="ARBA00022448"/>
    </source>
</evidence>
<evidence type="ECO:0000256" key="3">
    <source>
        <dbReference type="ARBA" id="ARBA00023157"/>
    </source>
</evidence>
<dbReference type="PROSITE" id="PS51352">
    <property type="entry name" value="THIOREDOXIN_2"/>
    <property type="match status" value="1"/>
</dbReference>
<evidence type="ECO:0000313" key="7">
    <source>
        <dbReference type="Proteomes" id="UP000269271"/>
    </source>
</evidence>
<reference evidence="6 7" key="1">
    <citation type="submission" date="2018-08" db="EMBL/GenBank/DDBJ databases">
        <title>Comparative analysis of Burkholderia isolates from Puerto Rico.</title>
        <authorList>
            <person name="Hall C."/>
            <person name="Sahl J."/>
            <person name="Wagner D."/>
        </authorList>
    </citation>
    <scope>NUCLEOTIDE SEQUENCE [LARGE SCALE GENOMIC DNA]</scope>
    <source>
        <strain evidence="6 7">Bp9001</strain>
    </source>
</reference>
<gene>
    <name evidence="6" type="ORF">DF037_20330</name>
</gene>
<accession>A0A3N8QS55</accession>
<protein>
    <submittedName>
        <fullName evidence="6">Thioredoxin</fullName>
    </submittedName>
</protein>
<dbReference type="Gene3D" id="3.40.30.10">
    <property type="entry name" value="Glutaredoxin"/>
    <property type="match status" value="1"/>
</dbReference>
<dbReference type="SUPFAM" id="SSF52833">
    <property type="entry name" value="Thioredoxin-like"/>
    <property type="match status" value="1"/>
</dbReference>
<dbReference type="AlphaFoldDB" id="A0A3N8QS55"/>
<dbReference type="EMBL" id="QTQX01000013">
    <property type="protein sequence ID" value="RQT26040.1"/>
    <property type="molecule type" value="Genomic_DNA"/>
</dbReference>
<evidence type="ECO:0000313" key="6">
    <source>
        <dbReference type="EMBL" id="RQT26040.1"/>
    </source>
</evidence>
<dbReference type="Pfam" id="PF00085">
    <property type="entry name" value="Thioredoxin"/>
    <property type="match status" value="1"/>
</dbReference>